<evidence type="ECO:0000256" key="2">
    <source>
        <dbReference type="SAM" id="Phobius"/>
    </source>
</evidence>
<dbReference type="AlphaFoldDB" id="A0A1L3SSD3"/>
<dbReference type="EMBL" id="CP018171">
    <property type="protein sequence ID" value="APH72327.1"/>
    <property type="molecule type" value="Genomic_DNA"/>
</dbReference>
<evidence type="ECO:0000256" key="1">
    <source>
        <dbReference type="SAM" id="MobiDB-lite"/>
    </source>
</evidence>
<feature type="region of interest" description="Disordered" evidence="1">
    <location>
        <begin position="66"/>
        <end position="89"/>
    </location>
</feature>
<proteinExistence type="predicted"/>
<dbReference type="Proteomes" id="UP000182840">
    <property type="component" value="Chromosome"/>
</dbReference>
<dbReference type="STRING" id="1670800.BSQ44_13880"/>
<keyword evidence="2" id="KW-0812">Transmembrane</keyword>
<gene>
    <name evidence="3" type="ORF">BSQ44_13880</name>
</gene>
<dbReference type="RefSeq" id="WP_072605123.1">
    <property type="nucleotide sequence ID" value="NZ_CP018171.1"/>
</dbReference>
<sequence>MNIPGTPDSVIRNSIETALRRLPDQAPRYRHAIYARARKTITENSPEHIAILEEVIADLEREHAPDVPEEMAGPEHDAPEAERPRRERRVPGRASVLFAGLAAILILGTATASWWLYQVENAIPEASFTSTAEGDYLMTAGDFPQGTIIVPEGLSVGREETALSLSGYLEGAVPTGRTTGVSLALPHEIELQASGKSATITILGTADKPGTIWVAYSTNEVGNSGWKKLDVGADANRASFTYQVPPAVNYLGDFIGILPDPEETGNTFLLEAISIRLE</sequence>
<reference evidence="4" key="1">
    <citation type="submission" date="2016-11" db="EMBL/GenBank/DDBJ databases">
        <title>Mesorhizobium oceanicum sp. nov., isolated from deep seawater in South China Sea.</title>
        <authorList>
            <person name="Fu G.-Y."/>
        </authorList>
    </citation>
    <scope>NUCLEOTIDE SEQUENCE [LARGE SCALE GENOMIC DNA]</scope>
    <source>
        <strain evidence="4">B7</strain>
    </source>
</reference>
<name>A0A1L3SSD3_9HYPH</name>
<keyword evidence="2" id="KW-1133">Transmembrane helix</keyword>
<evidence type="ECO:0000313" key="3">
    <source>
        <dbReference type="EMBL" id="APH72327.1"/>
    </source>
</evidence>
<feature type="compositionally biased region" description="Basic and acidic residues" evidence="1">
    <location>
        <begin position="73"/>
        <end position="85"/>
    </location>
</feature>
<feature type="transmembrane region" description="Helical" evidence="2">
    <location>
        <begin position="94"/>
        <end position="117"/>
    </location>
</feature>
<evidence type="ECO:0000313" key="4">
    <source>
        <dbReference type="Proteomes" id="UP000182840"/>
    </source>
</evidence>
<keyword evidence="4" id="KW-1185">Reference proteome</keyword>
<dbReference type="KEGG" id="meso:BSQ44_13880"/>
<protein>
    <submittedName>
        <fullName evidence="3">Uncharacterized protein</fullName>
    </submittedName>
</protein>
<accession>A0A1L3SSD3</accession>
<dbReference type="OrthoDB" id="7877177at2"/>
<organism evidence="3 4">
    <name type="scientific">Aquibium oceanicum</name>
    <dbReference type="NCBI Taxonomy" id="1670800"/>
    <lineage>
        <taxon>Bacteria</taxon>
        <taxon>Pseudomonadati</taxon>
        <taxon>Pseudomonadota</taxon>
        <taxon>Alphaproteobacteria</taxon>
        <taxon>Hyphomicrobiales</taxon>
        <taxon>Phyllobacteriaceae</taxon>
        <taxon>Aquibium</taxon>
    </lineage>
</organism>
<keyword evidence="2" id="KW-0472">Membrane</keyword>